<dbReference type="Proteomes" id="UP001575652">
    <property type="component" value="Unassembled WGS sequence"/>
</dbReference>
<evidence type="ECO:0000313" key="1">
    <source>
        <dbReference type="EMBL" id="MFB0833218.1"/>
    </source>
</evidence>
<dbReference type="EMBL" id="JBHDLJ010000001">
    <property type="protein sequence ID" value="MFB0833218.1"/>
    <property type="molecule type" value="Genomic_DNA"/>
</dbReference>
<dbReference type="InterPro" id="IPR019675">
    <property type="entry name" value="DUF2550"/>
</dbReference>
<sequence>MSFVILAAALLLVLMTLGAMALRRHQLRRALGTFDASISTVSGRWTMGVCRYAEADLEFLRLFSVSPVPARRFLRSSLELRGWREPGEAEISRVQPGSVVVSLLYGDEELLLAMDYGSYTGLSSWIEAGPVVGVGTWR</sequence>
<reference evidence="1 2" key="1">
    <citation type="submission" date="2024-09" db="EMBL/GenBank/DDBJ databases">
        <authorList>
            <person name="Salinas-Garcia M.A."/>
            <person name="Prieme A."/>
        </authorList>
    </citation>
    <scope>NUCLEOTIDE SEQUENCE [LARGE SCALE GENOMIC DNA]</scope>
    <source>
        <strain evidence="1 2">DSM 21081</strain>
    </source>
</reference>
<protein>
    <submittedName>
        <fullName evidence="1">DUF2550 domain-containing protein</fullName>
    </submittedName>
</protein>
<dbReference type="Pfam" id="PF10739">
    <property type="entry name" value="DUF2550"/>
    <property type="match status" value="1"/>
</dbReference>
<comment type="caution">
    <text evidence="1">The sequence shown here is derived from an EMBL/GenBank/DDBJ whole genome shotgun (WGS) entry which is preliminary data.</text>
</comment>
<proteinExistence type="predicted"/>
<organism evidence="1 2">
    <name type="scientific">Arthrobacter halodurans</name>
    <dbReference type="NCBI Taxonomy" id="516699"/>
    <lineage>
        <taxon>Bacteria</taxon>
        <taxon>Bacillati</taxon>
        <taxon>Actinomycetota</taxon>
        <taxon>Actinomycetes</taxon>
        <taxon>Micrococcales</taxon>
        <taxon>Micrococcaceae</taxon>
        <taxon>Arthrobacter</taxon>
    </lineage>
</organism>
<accession>A0ABV4UJY3</accession>
<name>A0ABV4UJY3_9MICC</name>
<gene>
    <name evidence="1" type="ORF">ACETWP_01340</name>
</gene>
<dbReference type="RefSeq" id="WP_373970382.1">
    <property type="nucleotide sequence ID" value="NZ_JBHDLJ010000001.1"/>
</dbReference>
<evidence type="ECO:0000313" key="2">
    <source>
        <dbReference type="Proteomes" id="UP001575652"/>
    </source>
</evidence>
<keyword evidence="2" id="KW-1185">Reference proteome</keyword>